<comment type="caution">
    <text evidence="2">The sequence shown here is derived from an EMBL/GenBank/DDBJ whole genome shotgun (WGS) entry which is preliminary data.</text>
</comment>
<accession>A0AAW0ZFD8</accession>
<proteinExistence type="predicted"/>
<protein>
    <submittedName>
        <fullName evidence="2">Uncharacterized protein</fullName>
    </submittedName>
</protein>
<name>A0AAW0ZFD8_9HYME</name>
<feature type="compositionally biased region" description="Basic and acidic residues" evidence="1">
    <location>
        <begin position="1"/>
        <end position="17"/>
    </location>
</feature>
<dbReference type="EMBL" id="JAWNGG020000232">
    <property type="protein sequence ID" value="KAK9296018.1"/>
    <property type="molecule type" value="Genomic_DNA"/>
</dbReference>
<organism evidence="2 3">
    <name type="scientific">Tetragonisca angustula</name>
    <dbReference type="NCBI Taxonomy" id="166442"/>
    <lineage>
        <taxon>Eukaryota</taxon>
        <taxon>Metazoa</taxon>
        <taxon>Ecdysozoa</taxon>
        <taxon>Arthropoda</taxon>
        <taxon>Hexapoda</taxon>
        <taxon>Insecta</taxon>
        <taxon>Pterygota</taxon>
        <taxon>Neoptera</taxon>
        <taxon>Endopterygota</taxon>
        <taxon>Hymenoptera</taxon>
        <taxon>Apocrita</taxon>
        <taxon>Aculeata</taxon>
        <taxon>Apoidea</taxon>
        <taxon>Anthophila</taxon>
        <taxon>Apidae</taxon>
        <taxon>Tetragonisca</taxon>
    </lineage>
</organism>
<evidence type="ECO:0000256" key="1">
    <source>
        <dbReference type="SAM" id="MobiDB-lite"/>
    </source>
</evidence>
<evidence type="ECO:0000313" key="3">
    <source>
        <dbReference type="Proteomes" id="UP001432146"/>
    </source>
</evidence>
<evidence type="ECO:0000313" key="2">
    <source>
        <dbReference type="EMBL" id="KAK9296018.1"/>
    </source>
</evidence>
<gene>
    <name evidence="2" type="ORF">QLX08_009858</name>
</gene>
<dbReference type="Proteomes" id="UP001432146">
    <property type="component" value="Unassembled WGS sequence"/>
</dbReference>
<feature type="region of interest" description="Disordered" evidence="1">
    <location>
        <begin position="1"/>
        <end position="30"/>
    </location>
</feature>
<keyword evidence="3" id="KW-1185">Reference proteome</keyword>
<sequence length="207" mass="23879">MTDESRESDCEKERGENAHTSLDHPLTIHPRETERNYELKHPHRCWMHAGIFDGDSASEARLLLPYSTPTKPLTMALITHTDASLWIPRANTRDDDSPEPMPPHTLPNITNTRYFHRLCVCVCVYEPHVGAPHRWICLFVFQMIVWVMLRRVNARTGGPAPWCVVWVLGSQWRMDTRQGVQLLCSHLRLQHYVQPLGHPDSTLDSTD</sequence>
<reference evidence="2 3" key="1">
    <citation type="submission" date="2024-05" db="EMBL/GenBank/DDBJ databases">
        <title>The nuclear and mitochondrial genome assemblies of Tetragonisca angustula (Apidae: Meliponini), a tiny yet remarkable pollinator in the Neotropics.</title>
        <authorList>
            <person name="Ferrari R."/>
            <person name="Ricardo P.C."/>
            <person name="Dias F.C."/>
            <person name="Araujo N.S."/>
            <person name="Soares D.O."/>
            <person name="Zhou Q.-S."/>
            <person name="Zhu C.-D."/>
            <person name="Coutinho L."/>
            <person name="Airas M.C."/>
            <person name="Batista T.M."/>
        </authorList>
    </citation>
    <scope>NUCLEOTIDE SEQUENCE [LARGE SCALE GENOMIC DNA]</scope>
    <source>
        <strain evidence="2">ASF017062</strain>
        <tissue evidence="2">Abdomen</tissue>
    </source>
</reference>
<dbReference type="AlphaFoldDB" id="A0AAW0ZFD8"/>